<proteinExistence type="predicted"/>
<name>A0A1H5M4G4_9MICC</name>
<evidence type="ECO:0000313" key="2">
    <source>
        <dbReference type="Proteomes" id="UP000182725"/>
    </source>
</evidence>
<sequence length="93" mass="10158">MKYETAVEAIKAILAAVPDDELPKPSKIKKSAEGTPVVWFGGRGYHLGSATSSRNGGEKKRNPLNYRNHAVYDALIGETVTRLDLDYNPEAAK</sequence>
<dbReference type="AlphaFoldDB" id="A0A1H5M4G4"/>
<gene>
    <name evidence="1" type="ORF">SAMN04489740_2717</name>
</gene>
<organism evidence="1 2">
    <name type="scientific">Arthrobacter alpinus</name>
    <dbReference type="NCBI Taxonomy" id="656366"/>
    <lineage>
        <taxon>Bacteria</taxon>
        <taxon>Bacillati</taxon>
        <taxon>Actinomycetota</taxon>
        <taxon>Actinomycetes</taxon>
        <taxon>Micrococcales</taxon>
        <taxon>Micrococcaceae</taxon>
        <taxon>Arthrobacter</taxon>
    </lineage>
</organism>
<reference evidence="1 2" key="1">
    <citation type="submission" date="2016-10" db="EMBL/GenBank/DDBJ databases">
        <authorList>
            <person name="de Groot N.N."/>
        </authorList>
    </citation>
    <scope>NUCLEOTIDE SEQUENCE [LARGE SCALE GENOMIC DNA]</scope>
    <source>
        <strain evidence="1 2">DSM 22274</strain>
    </source>
</reference>
<protein>
    <submittedName>
        <fullName evidence="1">Uncharacterized protein</fullName>
    </submittedName>
</protein>
<dbReference type="EMBL" id="FNTV01000001">
    <property type="protein sequence ID" value="SEE83388.1"/>
    <property type="molecule type" value="Genomic_DNA"/>
</dbReference>
<accession>A0A1H5M4G4</accession>
<evidence type="ECO:0000313" key="1">
    <source>
        <dbReference type="EMBL" id="SEE83388.1"/>
    </source>
</evidence>
<dbReference type="Proteomes" id="UP000182725">
    <property type="component" value="Unassembled WGS sequence"/>
</dbReference>
<dbReference type="RefSeq" id="WP_074712016.1">
    <property type="nucleotide sequence ID" value="NZ_FNTV01000001.1"/>
</dbReference>